<sequence>MRRPHRTPHPLQPVPSDASPSRPPTRDRPVRSRGRALAMHAHIEPHQHAWSQFTYCASGLMQVTVTQGERETTFIVPPSRAVWIAPQVQHNVVVLESAELRTVDIAPGALPPDWTDCRVLVVSTLLRELIGALQGSQAGERENALMALTLDEIRRADIQDLGVPMPHPVHGDKRLRALCEAVLRDPAEKNQLREWVAEVGASERTVARLFREELGTSYQQWRTQAVLAHALPQLARGMPIAQVAAASGYASDSAFSAMFKQAMGQAPSYFQSKSLSK</sequence>
<feature type="region of interest" description="Disordered" evidence="4">
    <location>
        <begin position="1"/>
        <end position="33"/>
    </location>
</feature>
<dbReference type="Gene3D" id="2.60.120.10">
    <property type="entry name" value="Jelly Rolls"/>
    <property type="match status" value="1"/>
</dbReference>
<evidence type="ECO:0000313" key="7">
    <source>
        <dbReference type="Proteomes" id="UP001302257"/>
    </source>
</evidence>
<keyword evidence="7" id="KW-1185">Reference proteome</keyword>
<dbReference type="PANTHER" id="PTHR11019">
    <property type="entry name" value="HTH-TYPE TRANSCRIPTIONAL REGULATOR NIMR"/>
    <property type="match status" value="1"/>
</dbReference>
<feature type="domain" description="HTH araC/xylS-type" evidence="5">
    <location>
        <begin position="176"/>
        <end position="273"/>
    </location>
</feature>
<dbReference type="InterPro" id="IPR018060">
    <property type="entry name" value="HTH_AraC"/>
</dbReference>
<dbReference type="PROSITE" id="PS01124">
    <property type="entry name" value="HTH_ARAC_FAMILY_2"/>
    <property type="match status" value="1"/>
</dbReference>
<reference evidence="6 7" key="1">
    <citation type="submission" date="2023-08" db="EMBL/GenBank/DDBJ databases">
        <title>Rhodoferax potami sp. nov. and Rhodoferax mekongensis sp. nov., isolated from the Mekong River in Thailand.</title>
        <authorList>
            <person name="Kitikhun S."/>
            <person name="Charoenyingcharoen P."/>
            <person name="Siriarchawattana P."/>
            <person name="Likhitrattanapisal S."/>
            <person name="Nilsakha T."/>
            <person name="Chanpet A."/>
            <person name="Rattanawaree P."/>
            <person name="Ingsriswang S."/>
        </authorList>
    </citation>
    <scope>NUCLEOTIDE SEQUENCE [LARGE SCALE GENOMIC DNA]</scope>
    <source>
        <strain evidence="6 7">TBRC 17307</strain>
    </source>
</reference>
<dbReference type="PANTHER" id="PTHR11019:SF199">
    <property type="entry name" value="HTH-TYPE TRANSCRIPTIONAL REGULATOR NIMR"/>
    <property type="match status" value="1"/>
</dbReference>
<dbReference type="InterPro" id="IPR009057">
    <property type="entry name" value="Homeodomain-like_sf"/>
</dbReference>
<dbReference type="Proteomes" id="UP001302257">
    <property type="component" value="Chromosome"/>
</dbReference>
<dbReference type="Pfam" id="PF12833">
    <property type="entry name" value="HTH_18"/>
    <property type="match status" value="1"/>
</dbReference>
<dbReference type="InterPro" id="IPR011051">
    <property type="entry name" value="RmlC_Cupin_sf"/>
</dbReference>
<dbReference type="InterPro" id="IPR014710">
    <property type="entry name" value="RmlC-like_jellyroll"/>
</dbReference>
<keyword evidence="3" id="KW-0804">Transcription</keyword>
<evidence type="ECO:0000256" key="4">
    <source>
        <dbReference type="SAM" id="MobiDB-lite"/>
    </source>
</evidence>
<keyword evidence="1" id="KW-0805">Transcription regulation</keyword>
<dbReference type="Pfam" id="PF02311">
    <property type="entry name" value="AraC_binding"/>
    <property type="match status" value="1"/>
</dbReference>
<name>A0ABZ0AWJ5_9BURK</name>
<dbReference type="Gene3D" id="1.10.10.60">
    <property type="entry name" value="Homeodomain-like"/>
    <property type="match status" value="1"/>
</dbReference>
<dbReference type="EMBL" id="CP132507">
    <property type="protein sequence ID" value="WNO03864.1"/>
    <property type="molecule type" value="Genomic_DNA"/>
</dbReference>
<dbReference type="SMART" id="SM00342">
    <property type="entry name" value="HTH_ARAC"/>
    <property type="match status" value="1"/>
</dbReference>
<keyword evidence="2" id="KW-0238">DNA-binding</keyword>
<dbReference type="SUPFAM" id="SSF51182">
    <property type="entry name" value="RmlC-like cupins"/>
    <property type="match status" value="1"/>
</dbReference>
<evidence type="ECO:0000256" key="2">
    <source>
        <dbReference type="ARBA" id="ARBA00023125"/>
    </source>
</evidence>
<evidence type="ECO:0000313" key="6">
    <source>
        <dbReference type="EMBL" id="WNO03864.1"/>
    </source>
</evidence>
<evidence type="ECO:0000256" key="3">
    <source>
        <dbReference type="ARBA" id="ARBA00023163"/>
    </source>
</evidence>
<accession>A0ABZ0AWJ5</accession>
<dbReference type="InterPro" id="IPR003313">
    <property type="entry name" value="AraC-bd"/>
</dbReference>
<evidence type="ECO:0000256" key="1">
    <source>
        <dbReference type="ARBA" id="ARBA00023015"/>
    </source>
</evidence>
<dbReference type="CDD" id="cd06124">
    <property type="entry name" value="cupin_NimR-like_N"/>
    <property type="match status" value="1"/>
</dbReference>
<proteinExistence type="predicted"/>
<gene>
    <name evidence="6" type="ORF">RAN89_13195</name>
</gene>
<protein>
    <submittedName>
        <fullName evidence="6">Helix-turn-helix transcriptional regulator</fullName>
    </submittedName>
</protein>
<evidence type="ECO:0000259" key="5">
    <source>
        <dbReference type="PROSITE" id="PS01124"/>
    </source>
</evidence>
<dbReference type="SUPFAM" id="SSF46689">
    <property type="entry name" value="Homeodomain-like"/>
    <property type="match status" value="1"/>
</dbReference>
<dbReference type="RefSeq" id="WP_313866742.1">
    <property type="nucleotide sequence ID" value="NZ_CP132507.1"/>
</dbReference>
<organism evidence="6 7">
    <name type="scientific">Rhodoferax mekongensis</name>
    <dbReference type="NCBI Taxonomy" id="3068341"/>
    <lineage>
        <taxon>Bacteria</taxon>
        <taxon>Pseudomonadati</taxon>
        <taxon>Pseudomonadota</taxon>
        <taxon>Betaproteobacteria</taxon>
        <taxon>Burkholderiales</taxon>
        <taxon>Comamonadaceae</taxon>
        <taxon>Rhodoferax</taxon>
    </lineage>
</organism>